<sequence>MALEWEAGRYPFVMASLLALISSVLWGSADYHGGKLSKRFPAIAVLGISQGFGLIFGIFLVVTLNEFDGVDRGFLIPGALAGIAGYIGLICLYSGLSTGPMGVVSPISSLSAVIPLSIALVGGEVLTVAQAVGVVAALIGAFCASGPELSQGVSVKPLLLALSAALCFGAAMSLMAIGSRSSALLTMVMMRTVTLFISCAIAARHKTLGGLTRSETPLLIFIGVSDFLANLLMGVATTKGLISLVMVLASLYPIATALLAFKFLHERLMKVQYFGIILAVAGVALISAT</sequence>
<organism evidence="3">
    <name type="scientific">freshwater metagenome</name>
    <dbReference type="NCBI Taxonomy" id="449393"/>
    <lineage>
        <taxon>unclassified sequences</taxon>
        <taxon>metagenomes</taxon>
        <taxon>ecological metagenomes</taxon>
    </lineage>
</organism>
<feature type="domain" description="EamA" evidence="2">
    <location>
        <begin position="15"/>
        <end position="144"/>
    </location>
</feature>
<feature type="transmembrane region" description="Helical" evidence="1">
    <location>
        <begin position="271"/>
        <end position="288"/>
    </location>
</feature>
<feature type="transmembrane region" description="Helical" evidence="1">
    <location>
        <begin position="103"/>
        <end position="122"/>
    </location>
</feature>
<feature type="transmembrane region" description="Helical" evidence="1">
    <location>
        <begin position="216"/>
        <end position="235"/>
    </location>
</feature>
<dbReference type="GO" id="GO:0016020">
    <property type="term" value="C:membrane"/>
    <property type="evidence" value="ECO:0007669"/>
    <property type="project" value="InterPro"/>
</dbReference>
<reference evidence="3" key="1">
    <citation type="submission" date="2020-05" db="EMBL/GenBank/DDBJ databases">
        <authorList>
            <person name="Chiriac C."/>
            <person name="Salcher M."/>
            <person name="Ghai R."/>
            <person name="Kavagutti S V."/>
        </authorList>
    </citation>
    <scope>NUCLEOTIDE SEQUENCE</scope>
</reference>
<dbReference type="PANTHER" id="PTHR22911:SF137">
    <property type="entry name" value="SOLUTE CARRIER FAMILY 35 MEMBER G2-RELATED"/>
    <property type="match status" value="1"/>
</dbReference>
<accession>A0A6J7XTD7</accession>
<feature type="transmembrane region" description="Helical" evidence="1">
    <location>
        <begin position="158"/>
        <end position="177"/>
    </location>
</feature>
<feature type="transmembrane region" description="Helical" evidence="1">
    <location>
        <begin position="241"/>
        <end position="264"/>
    </location>
</feature>
<keyword evidence="1" id="KW-0472">Membrane</keyword>
<evidence type="ECO:0000256" key="1">
    <source>
        <dbReference type="SAM" id="Phobius"/>
    </source>
</evidence>
<evidence type="ECO:0000259" key="2">
    <source>
        <dbReference type="Pfam" id="PF00892"/>
    </source>
</evidence>
<proteinExistence type="predicted"/>
<feature type="transmembrane region" description="Helical" evidence="1">
    <location>
        <begin position="183"/>
        <end position="204"/>
    </location>
</feature>
<dbReference type="SUPFAM" id="SSF103481">
    <property type="entry name" value="Multidrug resistance efflux transporter EmrE"/>
    <property type="match status" value="2"/>
</dbReference>
<keyword evidence="1" id="KW-1133">Transmembrane helix</keyword>
<dbReference type="PANTHER" id="PTHR22911">
    <property type="entry name" value="ACYL-MALONYL CONDENSING ENZYME-RELATED"/>
    <property type="match status" value="1"/>
</dbReference>
<protein>
    <submittedName>
        <fullName evidence="3">Unannotated protein</fullName>
    </submittedName>
</protein>
<feature type="transmembrane region" description="Helical" evidence="1">
    <location>
        <begin position="74"/>
        <end position="96"/>
    </location>
</feature>
<name>A0A6J7XTD7_9ZZZZ</name>
<feature type="transmembrane region" description="Helical" evidence="1">
    <location>
        <begin position="41"/>
        <end position="62"/>
    </location>
</feature>
<dbReference type="Pfam" id="PF00892">
    <property type="entry name" value="EamA"/>
    <property type="match status" value="2"/>
</dbReference>
<dbReference type="AlphaFoldDB" id="A0A6J7XTD7"/>
<dbReference type="InterPro" id="IPR000620">
    <property type="entry name" value="EamA_dom"/>
</dbReference>
<keyword evidence="1" id="KW-0812">Transmembrane</keyword>
<dbReference type="InterPro" id="IPR037185">
    <property type="entry name" value="EmrE-like"/>
</dbReference>
<evidence type="ECO:0000313" key="3">
    <source>
        <dbReference type="EMBL" id="CAB5239067.1"/>
    </source>
</evidence>
<feature type="transmembrane region" description="Helical" evidence="1">
    <location>
        <begin position="12"/>
        <end position="29"/>
    </location>
</feature>
<gene>
    <name evidence="3" type="ORF">UFOPK3554_00072</name>
</gene>
<feature type="transmembrane region" description="Helical" evidence="1">
    <location>
        <begin position="128"/>
        <end position="146"/>
    </location>
</feature>
<dbReference type="EMBL" id="CAFBSG010000001">
    <property type="protein sequence ID" value="CAB5239067.1"/>
    <property type="molecule type" value="Genomic_DNA"/>
</dbReference>
<feature type="domain" description="EamA" evidence="2">
    <location>
        <begin position="158"/>
        <end position="287"/>
    </location>
</feature>